<comment type="caution">
    <text evidence="1">The sequence shown here is derived from an EMBL/GenBank/DDBJ whole genome shotgun (WGS) entry which is preliminary data.</text>
</comment>
<name>A0ABY1LVS7_9BACL</name>
<proteinExistence type="predicted"/>
<evidence type="ECO:0000313" key="1">
    <source>
        <dbReference type="EMBL" id="SMF14946.1"/>
    </source>
</evidence>
<accession>A0ABY1LVS7</accession>
<evidence type="ECO:0000313" key="2">
    <source>
        <dbReference type="Proteomes" id="UP000192939"/>
    </source>
</evidence>
<reference evidence="1 2" key="1">
    <citation type="submission" date="2017-04" db="EMBL/GenBank/DDBJ databases">
        <authorList>
            <person name="Varghese N."/>
            <person name="Submissions S."/>
        </authorList>
    </citation>
    <scope>NUCLEOTIDE SEQUENCE [LARGE SCALE GENOMIC DNA]</scope>
    <source>
        <strain evidence="1 2">J12</strain>
    </source>
</reference>
<keyword evidence="2" id="KW-1185">Reference proteome</keyword>
<evidence type="ECO:0008006" key="3">
    <source>
        <dbReference type="Google" id="ProtNLM"/>
    </source>
</evidence>
<gene>
    <name evidence="1" type="ORF">SAMN02744124_01547</name>
</gene>
<dbReference type="EMBL" id="FXAE01000011">
    <property type="protein sequence ID" value="SMF14946.1"/>
    <property type="molecule type" value="Genomic_DNA"/>
</dbReference>
<organism evidence="1 2">
    <name type="scientific">Paenibacillus barengoltzii J12</name>
    <dbReference type="NCBI Taxonomy" id="935846"/>
    <lineage>
        <taxon>Bacteria</taxon>
        <taxon>Bacillati</taxon>
        <taxon>Bacillota</taxon>
        <taxon>Bacilli</taxon>
        <taxon>Bacillales</taxon>
        <taxon>Paenibacillaceae</taxon>
        <taxon>Paenibacillus</taxon>
    </lineage>
</organism>
<dbReference type="Proteomes" id="UP000192939">
    <property type="component" value="Unassembled WGS sequence"/>
</dbReference>
<sequence length="158" mass="17704">MLLALLLAGCGTFDPVDKAITKLRPTAPEDSAQDTEGPFTVELSVPKRAGIDEKFTLIASLHNLSKTRYELMSRPQVFHYLIVDSLGNRVNTITQVDSAVVRSMGGETDINEFFETRIDRIGTYEIYAVAEFSIKEDGKYKDLTYETEHHFIEIGPNS</sequence>
<protein>
    <recommendedName>
        <fullName evidence="3">Intracellular proteinase inhibitor BsuPI domain-containing protein</fullName>
    </recommendedName>
</protein>